<evidence type="ECO:0000313" key="3">
    <source>
        <dbReference type="Proteomes" id="UP000025171"/>
    </source>
</evidence>
<sequence length="239" mass="25390">MKPILILTAAALLALLAACDQSAAPESSAAPAAAAAVTDAGPKVGDKIGESEAEKAAKAAARKAERQASVVAKAMEEARIAADLEARGIRSIGWEDLMPEGEEERLAQMYQSQMESLYSGSAIAEGSAMDTAIQIGTFNTVAALDGQKIRIPGYTVPFEYASKAEITQFLLVPYFGACIHAPPPPPNQTIFVETVNPIKLKDLAQAVWIEGTIHAKTQESDLADAAYTIEMTSIEKYEY</sequence>
<dbReference type="Gene3D" id="2.40.50.870">
    <property type="entry name" value="Protein of unknown function (DUF3299)"/>
    <property type="match status" value="1"/>
</dbReference>
<feature type="chain" id="PRO_5001578099" evidence="1">
    <location>
        <begin position="24"/>
        <end position="239"/>
    </location>
</feature>
<accession>A0A059FHS0</accession>
<dbReference type="eggNOG" id="COG3495">
    <property type="taxonomic scope" value="Bacteria"/>
</dbReference>
<dbReference type="STRING" id="1280950.HJO_13991"/>
<dbReference type="AlphaFoldDB" id="A0A059FHS0"/>
<dbReference type="PROSITE" id="PS51257">
    <property type="entry name" value="PROKAR_LIPOPROTEIN"/>
    <property type="match status" value="1"/>
</dbReference>
<reference evidence="2 3" key="1">
    <citation type="journal article" date="2014" name="Antonie Van Leeuwenhoek">
        <title>Hyphomonas beringensis sp. nov. and Hyphomonas chukchiensis sp. nov., isolated from surface seawater of the Bering Sea and Chukchi Sea.</title>
        <authorList>
            <person name="Li C."/>
            <person name="Lai Q."/>
            <person name="Li G."/>
            <person name="Dong C."/>
            <person name="Wang J."/>
            <person name="Liao Y."/>
            <person name="Shao Z."/>
        </authorList>
    </citation>
    <scope>NUCLEOTIDE SEQUENCE [LARGE SCALE GENOMIC DNA]</scope>
    <source>
        <strain evidence="2 3">MHS-2</strain>
    </source>
</reference>
<dbReference type="OrthoDB" id="9812956at2"/>
<keyword evidence="3" id="KW-1185">Reference proteome</keyword>
<name>A0A059FHS0_9PROT</name>
<evidence type="ECO:0000256" key="1">
    <source>
        <dbReference type="SAM" id="SignalP"/>
    </source>
</evidence>
<feature type="signal peptide" evidence="1">
    <location>
        <begin position="1"/>
        <end position="23"/>
    </location>
</feature>
<dbReference type="InterPro" id="IPR021727">
    <property type="entry name" value="DUF3299"/>
</dbReference>
<organism evidence="2 3">
    <name type="scientific">Hyphomonas johnsonii MHS-2</name>
    <dbReference type="NCBI Taxonomy" id="1280950"/>
    <lineage>
        <taxon>Bacteria</taxon>
        <taxon>Pseudomonadati</taxon>
        <taxon>Pseudomonadota</taxon>
        <taxon>Alphaproteobacteria</taxon>
        <taxon>Hyphomonadales</taxon>
        <taxon>Hyphomonadaceae</taxon>
        <taxon>Hyphomonas</taxon>
    </lineage>
</organism>
<keyword evidence="2" id="KW-0449">Lipoprotein</keyword>
<dbReference type="RefSeq" id="WP_035617973.1">
    <property type="nucleotide sequence ID" value="NZ_ARYK01000007.1"/>
</dbReference>
<keyword evidence="1" id="KW-0732">Signal</keyword>
<dbReference type="EMBL" id="ARYK01000007">
    <property type="protein sequence ID" value="KCZ90066.1"/>
    <property type="molecule type" value="Genomic_DNA"/>
</dbReference>
<gene>
    <name evidence="2" type="ORF">HJO_13991</name>
</gene>
<proteinExistence type="predicted"/>
<dbReference type="PATRIC" id="fig|1280950.3.peg.2812"/>
<dbReference type="Proteomes" id="UP000025171">
    <property type="component" value="Unassembled WGS sequence"/>
</dbReference>
<dbReference type="Pfam" id="PF11736">
    <property type="entry name" value="DUF3299"/>
    <property type="match status" value="1"/>
</dbReference>
<evidence type="ECO:0000313" key="2">
    <source>
        <dbReference type="EMBL" id="KCZ90066.1"/>
    </source>
</evidence>
<protein>
    <submittedName>
        <fullName evidence="2">Putative lipoprotein</fullName>
    </submittedName>
</protein>
<comment type="caution">
    <text evidence="2">The sequence shown here is derived from an EMBL/GenBank/DDBJ whole genome shotgun (WGS) entry which is preliminary data.</text>
</comment>